<protein>
    <submittedName>
        <fullName evidence="4">Transmembrane protein 74</fullName>
    </submittedName>
</protein>
<keyword evidence="2 4" id="KW-0812">Transmembrane</keyword>
<gene>
    <name evidence="4" type="primary">LOC115016064</name>
</gene>
<dbReference type="PANTHER" id="PTHR16125:SF3">
    <property type="entry name" value="TRANSMEMBRANE PROTEIN 74"/>
    <property type="match status" value="1"/>
</dbReference>
<name>A0A6J2QQK5_COTGO</name>
<evidence type="ECO:0000313" key="3">
    <source>
        <dbReference type="Proteomes" id="UP000504630"/>
    </source>
</evidence>
<evidence type="ECO:0000256" key="2">
    <source>
        <dbReference type="SAM" id="Phobius"/>
    </source>
</evidence>
<organism evidence="3 4">
    <name type="scientific">Cottoperca gobio</name>
    <name type="common">Frogmouth</name>
    <name type="synonym">Aphritis gobio</name>
    <dbReference type="NCBI Taxonomy" id="56716"/>
    <lineage>
        <taxon>Eukaryota</taxon>
        <taxon>Metazoa</taxon>
        <taxon>Chordata</taxon>
        <taxon>Craniata</taxon>
        <taxon>Vertebrata</taxon>
        <taxon>Euteleostomi</taxon>
        <taxon>Actinopterygii</taxon>
        <taxon>Neopterygii</taxon>
        <taxon>Teleostei</taxon>
        <taxon>Neoteleostei</taxon>
        <taxon>Acanthomorphata</taxon>
        <taxon>Eupercaria</taxon>
        <taxon>Perciformes</taxon>
        <taxon>Notothenioidei</taxon>
        <taxon>Bovichtidae</taxon>
        <taxon>Cottoperca</taxon>
    </lineage>
</organism>
<dbReference type="InterPro" id="IPR029695">
    <property type="entry name" value="TMEM74-like"/>
</dbReference>
<dbReference type="InParanoid" id="A0A6J2QQK5"/>
<feature type="compositionally biased region" description="Basic and acidic residues" evidence="1">
    <location>
        <begin position="111"/>
        <end position="121"/>
    </location>
</feature>
<keyword evidence="2" id="KW-0472">Membrane</keyword>
<feature type="region of interest" description="Disordered" evidence="1">
    <location>
        <begin position="104"/>
        <end position="129"/>
    </location>
</feature>
<keyword evidence="3" id="KW-1185">Reference proteome</keyword>
<dbReference type="AlphaFoldDB" id="A0A6J2QQK5"/>
<reference evidence="4" key="1">
    <citation type="submission" date="2025-08" db="UniProtKB">
        <authorList>
            <consortium name="RefSeq"/>
        </authorList>
    </citation>
    <scope>IDENTIFICATION</scope>
</reference>
<feature type="region of interest" description="Disordered" evidence="1">
    <location>
        <begin position="162"/>
        <end position="188"/>
    </location>
</feature>
<evidence type="ECO:0000313" key="4">
    <source>
        <dbReference type="RefSeq" id="XP_029299587.1"/>
    </source>
</evidence>
<dbReference type="PANTHER" id="PTHR16125">
    <property type="entry name" value="TRANSMEMBRANE PROTEIN 74"/>
    <property type="match status" value="1"/>
</dbReference>
<dbReference type="OrthoDB" id="6096234at2759"/>
<proteinExistence type="predicted"/>
<sequence length="392" mass="43609">MCRISHQRFLSLDEHREQLFLGLVTASKMLTHPSDKIIHQQWKKRLTCKNTGERSTGTMPSGNLKTPHCIVVSHEEPPPLKGGLPEPSPWEGSAKPFPLIDQGAEAAGDASSHRRGERDGRMGLTQRETQPHAQMADLELFYFDHHDPRDASLVLNQQRVNESLHPGGGEGSAPWTETRRAARPEEETETCFTCKHRAEQEDDDVQLIGTSPQTYRLTQSSLSELYEEEVVEEEEEEEEDIPELYLLSDDDLSSEGSGKSVDYGFIIAVTCLVTGISLVAISYTVPRDVRADPDSVSAREMERLEREKARVGAHLDRCVIAGLSLLTLGGVLLSTLLMISMWKGEMMRRKAFAYSKHAAKLYGSINLRAGSSPTRESCSHLSVADEDLEVLS</sequence>
<dbReference type="Proteomes" id="UP000504630">
    <property type="component" value="Chromosome 11"/>
</dbReference>
<evidence type="ECO:0000256" key="1">
    <source>
        <dbReference type="SAM" id="MobiDB-lite"/>
    </source>
</evidence>
<keyword evidence="2" id="KW-1133">Transmembrane helix</keyword>
<dbReference type="GeneID" id="115016064"/>
<dbReference type="RefSeq" id="XP_029299587.1">
    <property type="nucleotide sequence ID" value="XM_029443727.1"/>
</dbReference>
<accession>A0A6J2QQK5</accession>
<dbReference type="Pfam" id="PF14927">
    <property type="entry name" value="Neurensin"/>
    <property type="match status" value="1"/>
</dbReference>
<feature type="transmembrane region" description="Helical" evidence="2">
    <location>
        <begin position="263"/>
        <end position="285"/>
    </location>
</feature>
<feature type="transmembrane region" description="Helical" evidence="2">
    <location>
        <begin position="319"/>
        <end position="342"/>
    </location>
</feature>
<dbReference type="KEGG" id="cgob:115016064"/>